<dbReference type="CDD" id="cd02440">
    <property type="entry name" value="AdoMet_MTases"/>
    <property type="match status" value="1"/>
</dbReference>
<dbReference type="InterPro" id="IPR040758">
    <property type="entry name" value="PrmC_N"/>
</dbReference>
<dbReference type="InterPro" id="IPR007848">
    <property type="entry name" value="Small_mtfrase_dom"/>
</dbReference>
<evidence type="ECO:0000259" key="6">
    <source>
        <dbReference type="Pfam" id="PF05175"/>
    </source>
</evidence>
<dbReference type="Gene3D" id="3.40.50.150">
    <property type="entry name" value="Vaccinia Virus protein VP39"/>
    <property type="match status" value="1"/>
</dbReference>
<evidence type="ECO:0000256" key="1">
    <source>
        <dbReference type="ARBA" id="ARBA00012771"/>
    </source>
</evidence>
<comment type="catalytic activity">
    <reaction evidence="5">
        <text>L-glutaminyl-[peptide chain release factor] + S-adenosyl-L-methionine = N(5)-methyl-L-glutaminyl-[peptide chain release factor] + S-adenosyl-L-homocysteine + H(+)</text>
        <dbReference type="Rhea" id="RHEA:42896"/>
        <dbReference type="Rhea" id="RHEA-COMP:10271"/>
        <dbReference type="Rhea" id="RHEA-COMP:10272"/>
        <dbReference type="ChEBI" id="CHEBI:15378"/>
        <dbReference type="ChEBI" id="CHEBI:30011"/>
        <dbReference type="ChEBI" id="CHEBI:57856"/>
        <dbReference type="ChEBI" id="CHEBI:59789"/>
        <dbReference type="ChEBI" id="CHEBI:61891"/>
        <dbReference type="EC" id="2.1.1.297"/>
    </reaction>
</comment>
<dbReference type="Pfam" id="PF17827">
    <property type="entry name" value="PrmC_N"/>
    <property type="match status" value="1"/>
</dbReference>
<evidence type="ECO:0000313" key="8">
    <source>
        <dbReference type="EMBL" id="SFV51473.1"/>
    </source>
</evidence>
<keyword evidence="2 8" id="KW-0489">Methyltransferase</keyword>
<reference evidence="8" key="1">
    <citation type="submission" date="2016-10" db="EMBL/GenBank/DDBJ databases">
        <authorList>
            <person name="de Groot N.N."/>
        </authorList>
    </citation>
    <scope>NUCLEOTIDE SEQUENCE</scope>
</reference>
<dbReference type="GO" id="GO:0102559">
    <property type="term" value="F:peptide chain release factor N(5)-glutamine methyltransferase activity"/>
    <property type="evidence" value="ECO:0007669"/>
    <property type="project" value="UniProtKB-EC"/>
</dbReference>
<dbReference type="PANTHER" id="PTHR18895">
    <property type="entry name" value="HEMK METHYLTRANSFERASE"/>
    <property type="match status" value="1"/>
</dbReference>
<sequence length="272" mass="31296">MTINRALSWATEQLSESCDRPRYEAELLLAHHIDRDRIYFFTHDDEPIDRVDEFRELVDRRASHEPYEYIVGRVSFYDIELSIVSGVLIPRPETEMLIDEASAIIEQHSITKVIEIGVGSGAISIVLARKFPHLEIVATDINPIALKLAKENIDNFGLSDRITLLQSHLMDSVELDAQMVVSNPPYIAKDFRLDANVVEYEPHDALFGGDIGDELLIEIVKDTKARSIEWLICEMGYDQKASMERLFGELNIEKYRFYKDLAKFDRGFIVRF</sequence>
<dbReference type="EC" id="2.1.1.297" evidence="1"/>
<evidence type="ECO:0000256" key="4">
    <source>
        <dbReference type="ARBA" id="ARBA00022691"/>
    </source>
</evidence>
<dbReference type="PROSITE" id="PS00092">
    <property type="entry name" value="N6_MTASE"/>
    <property type="match status" value="1"/>
</dbReference>
<dbReference type="InterPro" id="IPR050320">
    <property type="entry name" value="N5-glutamine_MTase"/>
</dbReference>
<name>A0A1W1BDA7_9ZZZZ</name>
<dbReference type="PANTHER" id="PTHR18895:SF74">
    <property type="entry name" value="MTRF1L RELEASE FACTOR GLUTAMINE METHYLTRANSFERASE"/>
    <property type="match status" value="1"/>
</dbReference>
<dbReference type="InterPro" id="IPR002052">
    <property type="entry name" value="DNA_methylase_N6_adenine_CS"/>
</dbReference>
<dbReference type="Gene3D" id="1.10.8.10">
    <property type="entry name" value="DNA helicase RuvA subunit, C-terminal domain"/>
    <property type="match status" value="1"/>
</dbReference>
<feature type="domain" description="Release factor glutamine methyltransferase N-terminal" evidence="7">
    <location>
        <begin position="6"/>
        <end position="72"/>
    </location>
</feature>
<protein>
    <recommendedName>
        <fullName evidence="1">peptide chain release factor N(5)-glutamine methyltransferase</fullName>
        <ecNumber evidence="1">2.1.1.297</ecNumber>
    </recommendedName>
</protein>
<dbReference type="InterPro" id="IPR019874">
    <property type="entry name" value="RF_methyltr_PrmC"/>
</dbReference>
<dbReference type="SUPFAM" id="SSF53335">
    <property type="entry name" value="S-adenosyl-L-methionine-dependent methyltransferases"/>
    <property type="match status" value="1"/>
</dbReference>
<feature type="domain" description="Methyltransferase small" evidence="6">
    <location>
        <begin position="105"/>
        <end position="189"/>
    </location>
</feature>
<dbReference type="InterPro" id="IPR004556">
    <property type="entry name" value="HemK-like"/>
</dbReference>
<keyword evidence="4" id="KW-0949">S-adenosyl-L-methionine</keyword>
<dbReference type="Pfam" id="PF05175">
    <property type="entry name" value="MTS"/>
    <property type="match status" value="1"/>
</dbReference>
<accession>A0A1W1BDA7</accession>
<evidence type="ECO:0000256" key="5">
    <source>
        <dbReference type="ARBA" id="ARBA00048391"/>
    </source>
</evidence>
<dbReference type="InterPro" id="IPR029063">
    <property type="entry name" value="SAM-dependent_MTases_sf"/>
</dbReference>
<keyword evidence="3 8" id="KW-0808">Transferase</keyword>
<organism evidence="8">
    <name type="scientific">hydrothermal vent metagenome</name>
    <dbReference type="NCBI Taxonomy" id="652676"/>
    <lineage>
        <taxon>unclassified sequences</taxon>
        <taxon>metagenomes</taxon>
        <taxon>ecological metagenomes</taxon>
    </lineage>
</organism>
<dbReference type="GO" id="GO:0003676">
    <property type="term" value="F:nucleic acid binding"/>
    <property type="evidence" value="ECO:0007669"/>
    <property type="project" value="InterPro"/>
</dbReference>
<dbReference type="NCBIfam" id="TIGR03534">
    <property type="entry name" value="RF_mod_PrmC"/>
    <property type="match status" value="1"/>
</dbReference>
<gene>
    <name evidence="8" type="ORF">MNB_SV-6-770</name>
</gene>
<dbReference type="GO" id="GO:0032259">
    <property type="term" value="P:methylation"/>
    <property type="evidence" value="ECO:0007669"/>
    <property type="project" value="UniProtKB-KW"/>
</dbReference>
<evidence type="ECO:0000256" key="3">
    <source>
        <dbReference type="ARBA" id="ARBA00022679"/>
    </source>
</evidence>
<dbReference type="NCBIfam" id="TIGR00536">
    <property type="entry name" value="hemK_fam"/>
    <property type="match status" value="1"/>
</dbReference>
<evidence type="ECO:0000259" key="7">
    <source>
        <dbReference type="Pfam" id="PF17827"/>
    </source>
</evidence>
<proteinExistence type="predicted"/>
<dbReference type="AlphaFoldDB" id="A0A1W1BDA7"/>
<dbReference type="EMBL" id="FPHC01000023">
    <property type="protein sequence ID" value="SFV51473.1"/>
    <property type="molecule type" value="Genomic_DNA"/>
</dbReference>
<evidence type="ECO:0000256" key="2">
    <source>
        <dbReference type="ARBA" id="ARBA00022603"/>
    </source>
</evidence>